<gene>
    <name evidence="1" type="ORF">TMI583_LOCUS21793</name>
</gene>
<accession>A0A8S2M606</accession>
<reference evidence="1" key="1">
    <citation type="submission" date="2021-02" db="EMBL/GenBank/DDBJ databases">
        <authorList>
            <person name="Nowell W R."/>
        </authorList>
    </citation>
    <scope>NUCLEOTIDE SEQUENCE</scope>
</reference>
<proteinExistence type="predicted"/>
<evidence type="ECO:0000313" key="2">
    <source>
        <dbReference type="Proteomes" id="UP000682733"/>
    </source>
</evidence>
<dbReference type="EMBL" id="CAJOBA010027272">
    <property type="protein sequence ID" value="CAF3940326.1"/>
    <property type="molecule type" value="Genomic_DNA"/>
</dbReference>
<comment type="caution">
    <text evidence="1">The sequence shown here is derived from an EMBL/GenBank/DDBJ whole genome shotgun (WGS) entry which is preliminary data.</text>
</comment>
<feature type="non-terminal residue" evidence="1">
    <location>
        <position position="1"/>
    </location>
</feature>
<dbReference type="Proteomes" id="UP000682733">
    <property type="component" value="Unassembled WGS sequence"/>
</dbReference>
<name>A0A8S2M606_9BILA</name>
<protein>
    <submittedName>
        <fullName evidence="1">Uncharacterized protein</fullName>
    </submittedName>
</protein>
<evidence type="ECO:0000313" key="1">
    <source>
        <dbReference type="EMBL" id="CAF3940326.1"/>
    </source>
</evidence>
<sequence>NKQLQLVTQLNEKFLYYEQELKSISVDQIDDVDVIKSMLNDLFKQYDILRKIGYDIQSKYEQAKLYCTLFSDAALE</sequence>
<feature type="non-terminal residue" evidence="1">
    <location>
        <position position="76"/>
    </location>
</feature>
<dbReference type="AlphaFoldDB" id="A0A8S2M606"/>
<organism evidence="1 2">
    <name type="scientific">Didymodactylos carnosus</name>
    <dbReference type="NCBI Taxonomy" id="1234261"/>
    <lineage>
        <taxon>Eukaryota</taxon>
        <taxon>Metazoa</taxon>
        <taxon>Spiralia</taxon>
        <taxon>Gnathifera</taxon>
        <taxon>Rotifera</taxon>
        <taxon>Eurotatoria</taxon>
        <taxon>Bdelloidea</taxon>
        <taxon>Philodinida</taxon>
        <taxon>Philodinidae</taxon>
        <taxon>Didymodactylos</taxon>
    </lineage>
</organism>